<keyword evidence="4" id="KW-1185">Reference proteome</keyword>
<dbReference type="Pfam" id="PF13240">
    <property type="entry name" value="Zn_Ribbon_1"/>
    <property type="match status" value="1"/>
</dbReference>
<dbReference type="CDD" id="cd22684">
    <property type="entry name" value="FHA_GarA_OdhI-like"/>
    <property type="match status" value="1"/>
</dbReference>
<dbReference type="PROSITE" id="PS50006">
    <property type="entry name" value="FHA_DOMAIN"/>
    <property type="match status" value="1"/>
</dbReference>
<dbReference type="Proteomes" id="UP000272400">
    <property type="component" value="Unassembled WGS sequence"/>
</dbReference>
<comment type="caution">
    <text evidence="3">The sequence shown here is derived from an EMBL/GenBank/DDBJ whole genome shotgun (WGS) entry which is preliminary data.</text>
</comment>
<dbReference type="SUPFAM" id="SSF49879">
    <property type="entry name" value="SMAD/FHA domain"/>
    <property type="match status" value="1"/>
</dbReference>
<sequence>MPSVYCTQCGHANPDGARFCSNCGTPLVRSVHPAPETPGESTSTISISGLTDGLEIPEAPSTEEGGSDQLNVDALPFGTALLVVRRGPNAGSRFLLDKERTSAGRHPESDIFLDDVTVSRRHAEFTRHGGGFSVRDVGSLNGTYVNRERIDSVALNGGDEVQIGKFRLVFLTNPQHG</sequence>
<keyword evidence="1" id="KW-0597">Phosphoprotein</keyword>
<name>A0A3N1CTS4_9ACTN</name>
<dbReference type="Gene3D" id="2.60.200.20">
    <property type="match status" value="1"/>
</dbReference>
<protein>
    <submittedName>
        <fullName evidence="3">Zinc ribbon protein</fullName>
    </submittedName>
</protein>
<evidence type="ECO:0000313" key="3">
    <source>
        <dbReference type="EMBL" id="ROO84625.1"/>
    </source>
</evidence>
<gene>
    <name evidence="3" type="ORF">EDD29_2152</name>
</gene>
<dbReference type="OrthoDB" id="9815925at2"/>
<dbReference type="PANTHER" id="PTHR23308">
    <property type="entry name" value="NUCLEAR INHIBITOR OF PROTEIN PHOSPHATASE-1"/>
    <property type="match status" value="1"/>
</dbReference>
<accession>A0A3N1CTS4</accession>
<evidence type="ECO:0000313" key="4">
    <source>
        <dbReference type="Proteomes" id="UP000272400"/>
    </source>
</evidence>
<proteinExistence type="predicted"/>
<evidence type="ECO:0000256" key="1">
    <source>
        <dbReference type="ARBA" id="ARBA00022553"/>
    </source>
</evidence>
<dbReference type="RefSeq" id="WP_123664216.1">
    <property type="nucleotide sequence ID" value="NZ_RJKE01000001.1"/>
</dbReference>
<reference evidence="3 4" key="1">
    <citation type="submission" date="2018-11" db="EMBL/GenBank/DDBJ databases">
        <title>Sequencing the genomes of 1000 actinobacteria strains.</title>
        <authorList>
            <person name="Klenk H.-P."/>
        </authorList>
    </citation>
    <scope>NUCLEOTIDE SEQUENCE [LARGE SCALE GENOMIC DNA]</scope>
    <source>
        <strain evidence="3 4">DSM 44254</strain>
    </source>
</reference>
<dbReference type="InterPro" id="IPR050923">
    <property type="entry name" value="Cell_Proc_Reg/RNA_Proc"/>
</dbReference>
<dbReference type="AlphaFoldDB" id="A0A3N1CTS4"/>
<dbReference type="Pfam" id="PF00498">
    <property type="entry name" value="FHA"/>
    <property type="match status" value="1"/>
</dbReference>
<dbReference type="SMART" id="SM00240">
    <property type="entry name" value="FHA"/>
    <property type="match status" value="1"/>
</dbReference>
<organism evidence="3 4">
    <name type="scientific">Actinocorallia herbida</name>
    <dbReference type="NCBI Taxonomy" id="58109"/>
    <lineage>
        <taxon>Bacteria</taxon>
        <taxon>Bacillati</taxon>
        <taxon>Actinomycetota</taxon>
        <taxon>Actinomycetes</taxon>
        <taxon>Streptosporangiales</taxon>
        <taxon>Thermomonosporaceae</taxon>
        <taxon>Actinocorallia</taxon>
    </lineage>
</organism>
<feature type="domain" description="FHA" evidence="2">
    <location>
        <begin position="101"/>
        <end position="150"/>
    </location>
</feature>
<evidence type="ECO:0000259" key="2">
    <source>
        <dbReference type="PROSITE" id="PS50006"/>
    </source>
</evidence>
<dbReference type="InterPro" id="IPR026870">
    <property type="entry name" value="Zinc_ribbon_dom"/>
</dbReference>
<dbReference type="InterPro" id="IPR008984">
    <property type="entry name" value="SMAD_FHA_dom_sf"/>
</dbReference>
<dbReference type="InterPro" id="IPR000253">
    <property type="entry name" value="FHA_dom"/>
</dbReference>
<dbReference type="EMBL" id="RJKE01000001">
    <property type="protein sequence ID" value="ROO84625.1"/>
    <property type="molecule type" value="Genomic_DNA"/>
</dbReference>